<protein>
    <recommendedName>
        <fullName evidence="3">Helix-hairpin-helix motif-containing protein</fullName>
    </recommendedName>
</protein>
<keyword evidence="2" id="KW-1185">Reference proteome</keyword>
<sequence length="674" mass="78579">MAQDEFDFERFAEELFSMQEEDIDYEQVYESLLQRFLNPLDLNACTSDELQSTYILSPEQANAIITYRNQLGPFISIYELQAVPGLDLSTLQRLKRFIYLNDNATKRAKKFIPRILSEDGAYFIYRYRQNIEQRKGFTAPDTLSNGSLTSRYLGAPSAQYLRFRSQHTGDFSIGLTMDQDMGEKFTWSPSSGRYGYNYLSYHLSLYNRNKWKVISLGDYQAQFGQGLVYGAGFSIGKGAETITTTRRSSTGIKPYTSATEQGYFRGLAATYQFGRVEGSLMASSTPIDATYEYLPDSSRYIQSISESGYHRTLTEISRKSNSQIRNLGMNANYNSDNKRLQIGINSLFSSYEAPYFRSPQPYNQFEFGGKDNYLHSLYFSYNHQNHFFFGEYAQSKSRGNAAVLGMMSSLSHDFDMVVHVRKYDRDFHSFYGNAFAEGSRPINESGLYLGLSYHPSRKFQWSGYIDQFKFPWLRYRLYQPSTGYEWLNRLSYSPFKALKIYAQMREEVKDRNRSSDANADNTYQVITGIKRNYLINMDYSISKNIMIRTRLQTSTFDFDGKKTSGYTLVQDLNIQHRKWKWGFRAALFDTEDYDNRQYVYEKNVLWAFSIPSYYGQGLRYYVLGQYQVSRKLTTWMRWARTSYTDRQSISSGLQEVQGNHLSELTLQLRYQFNK</sequence>
<dbReference type="EMBL" id="BMWX01000003">
    <property type="protein sequence ID" value="GGZ27212.1"/>
    <property type="molecule type" value="Genomic_DNA"/>
</dbReference>
<reference evidence="1" key="2">
    <citation type="submission" date="2020-09" db="EMBL/GenBank/DDBJ databases">
        <authorList>
            <person name="Sun Q."/>
            <person name="Kim S."/>
        </authorList>
    </citation>
    <scope>NUCLEOTIDE SEQUENCE</scope>
    <source>
        <strain evidence="1">KCTC 12368</strain>
    </source>
</reference>
<dbReference type="Pfam" id="PF12836">
    <property type="entry name" value="HHH_3"/>
    <property type="match status" value="1"/>
</dbReference>
<evidence type="ECO:0000313" key="1">
    <source>
        <dbReference type="EMBL" id="GGZ27212.1"/>
    </source>
</evidence>
<dbReference type="PANTHER" id="PTHR21180">
    <property type="entry name" value="ENDONUCLEASE/EXONUCLEASE/PHOSPHATASE FAMILY DOMAIN-CONTAINING PROTEIN 1"/>
    <property type="match status" value="1"/>
</dbReference>
<dbReference type="GO" id="GO:0015627">
    <property type="term" value="C:type II protein secretion system complex"/>
    <property type="evidence" value="ECO:0007669"/>
    <property type="project" value="TreeGrafter"/>
</dbReference>
<gene>
    <name evidence="1" type="ORF">GCM10007049_19980</name>
</gene>
<dbReference type="PANTHER" id="PTHR21180:SF32">
    <property type="entry name" value="ENDONUCLEASE_EXONUCLEASE_PHOSPHATASE FAMILY DOMAIN-CONTAINING PROTEIN 1"/>
    <property type="match status" value="1"/>
</dbReference>
<dbReference type="SUPFAM" id="SSF47781">
    <property type="entry name" value="RuvA domain 2-like"/>
    <property type="match status" value="1"/>
</dbReference>
<name>A0A918UQW1_9BACT</name>
<dbReference type="Proteomes" id="UP000619457">
    <property type="component" value="Unassembled WGS sequence"/>
</dbReference>
<dbReference type="GO" id="GO:0015628">
    <property type="term" value="P:protein secretion by the type II secretion system"/>
    <property type="evidence" value="ECO:0007669"/>
    <property type="project" value="TreeGrafter"/>
</dbReference>
<evidence type="ECO:0000313" key="2">
    <source>
        <dbReference type="Proteomes" id="UP000619457"/>
    </source>
</evidence>
<accession>A0A918UQW1</accession>
<dbReference type="Gene3D" id="1.10.150.280">
    <property type="entry name" value="AF1531-like domain"/>
    <property type="match status" value="1"/>
</dbReference>
<comment type="caution">
    <text evidence="1">The sequence shown here is derived from an EMBL/GenBank/DDBJ whole genome shotgun (WGS) entry which is preliminary data.</text>
</comment>
<organism evidence="1 2">
    <name type="scientific">Echinicola pacifica</name>
    <dbReference type="NCBI Taxonomy" id="346377"/>
    <lineage>
        <taxon>Bacteria</taxon>
        <taxon>Pseudomonadati</taxon>
        <taxon>Bacteroidota</taxon>
        <taxon>Cytophagia</taxon>
        <taxon>Cytophagales</taxon>
        <taxon>Cyclobacteriaceae</taxon>
        <taxon>Echinicola</taxon>
    </lineage>
</organism>
<dbReference type="AlphaFoldDB" id="A0A918UQW1"/>
<dbReference type="InterPro" id="IPR010994">
    <property type="entry name" value="RuvA_2-like"/>
</dbReference>
<reference evidence="1" key="1">
    <citation type="journal article" date="2014" name="Int. J. Syst. Evol. Microbiol.">
        <title>Complete genome sequence of Corynebacterium casei LMG S-19264T (=DSM 44701T), isolated from a smear-ripened cheese.</title>
        <authorList>
            <consortium name="US DOE Joint Genome Institute (JGI-PGF)"/>
            <person name="Walter F."/>
            <person name="Albersmeier A."/>
            <person name="Kalinowski J."/>
            <person name="Ruckert C."/>
        </authorList>
    </citation>
    <scope>NUCLEOTIDE SEQUENCE</scope>
    <source>
        <strain evidence="1">KCTC 12368</strain>
    </source>
</reference>
<dbReference type="InterPro" id="IPR051675">
    <property type="entry name" value="Endo/Exo/Phosphatase_dom_1"/>
</dbReference>
<proteinExistence type="predicted"/>
<evidence type="ECO:0008006" key="3">
    <source>
        <dbReference type="Google" id="ProtNLM"/>
    </source>
</evidence>